<evidence type="ECO:0000256" key="2">
    <source>
        <dbReference type="RuleBase" id="RU000408"/>
    </source>
</evidence>
<dbReference type="PANTHER" id="PTHR12962:SF1">
    <property type="entry name" value="COLD SHOCK DOMAIN-CONTAINING PROTEIN CG9705"/>
    <property type="match status" value="1"/>
</dbReference>
<dbReference type="Proteomes" id="UP000006334">
    <property type="component" value="Unassembled WGS sequence"/>
</dbReference>
<keyword evidence="1" id="KW-0597">Phosphoprotein</keyword>
<dbReference type="InterPro" id="IPR052069">
    <property type="entry name" value="Ca-reg_mRNA-binding_domain"/>
</dbReference>
<evidence type="ECO:0000259" key="4">
    <source>
        <dbReference type="PROSITE" id="PS51857"/>
    </source>
</evidence>
<dbReference type="PANTHER" id="PTHR12962">
    <property type="entry name" value="CALCIUM-REGULATED HEAT STABLE PROTEIN CRHSP-24-RELATED"/>
    <property type="match status" value="1"/>
</dbReference>
<dbReference type="Pfam" id="PF05901">
    <property type="entry name" value="Excalibur"/>
    <property type="match status" value="1"/>
</dbReference>
<dbReference type="eggNOG" id="COG1278">
    <property type="taxonomic scope" value="Bacteria"/>
</dbReference>
<sequence length="159" mass="17846">MQGNIVRWNDDRGFGFISSKEVKGDVFAHISQFKKGYRRPKVGDAVLFEVVIENGKQNAKLISLIGVNPKPRDKPSLGSKLVSLLFTLIIGFAIYSFVVKPRLFPAYENMGFSCEGKTHCSQMTSCNEAKYYLANCPNVLIDGDHDGEPCERQFCNNSW</sequence>
<accession>K6YDD1</accession>
<dbReference type="CDD" id="cd04458">
    <property type="entry name" value="CSP_CDS"/>
    <property type="match status" value="1"/>
</dbReference>
<dbReference type="InterPro" id="IPR019844">
    <property type="entry name" value="CSD_CS"/>
</dbReference>
<dbReference type="PROSITE" id="PS51857">
    <property type="entry name" value="CSD_2"/>
    <property type="match status" value="1"/>
</dbReference>
<organism evidence="5 6">
    <name type="scientific">Aliiglaciecola lipolytica E3</name>
    <dbReference type="NCBI Taxonomy" id="1127673"/>
    <lineage>
        <taxon>Bacteria</taxon>
        <taxon>Pseudomonadati</taxon>
        <taxon>Pseudomonadota</taxon>
        <taxon>Gammaproteobacteria</taxon>
        <taxon>Alteromonadales</taxon>
        <taxon>Alteromonadaceae</taxon>
        <taxon>Aliiglaciecola</taxon>
    </lineage>
</organism>
<evidence type="ECO:0000256" key="1">
    <source>
        <dbReference type="ARBA" id="ARBA00022553"/>
    </source>
</evidence>
<dbReference type="InterPro" id="IPR011129">
    <property type="entry name" value="CSD"/>
</dbReference>
<keyword evidence="3" id="KW-1133">Transmembrane helix</keyword>
<dbReference type="GO" id="GO:0043488">
    <property type="term" value="P:regulation of mRNA stability"/>
    <property type="evidence" value="ECO:0007669"/>
    <property type="project" value="TreeGrafter"/>
</dbReference>
<keyword evidence="3" id="KW-0472">Membrane</keyword>
<evidence type="ECO:0000313" key="6">
    <source>
        <dbReference type="Proteomes" id="UP000006334"/>
    </source>
</evidence>
<dbReference type="InterPro" id="IPR002059">
    <property type="entry name" value="CSP_DNA-bd"/>
</dbReference>
<evidence type="ECO:0000313" key="5">
    <source>
        <dbReference type="EMBL" id="GAC16207.1"/>
    </source>
</evidence>
<dbReference type="PROSITE" id="PS00352">
    <property type="entry name" value="CSD_1"/>
    <property type="match status" value="1"/>
</dbReference>
<feature type="domain" description="CSD" evidence="4">
    <location>
        <begin position="1"/>
        <end position="64"/>
    </location>
</feature>
<gene>
    <name evidence="5" type="ORF">GLIP_3596</name>
</gene>
<dbReference type="SUPFAM" id="SSF50249">
    <property type="entry name" value="Nucleic acid-binding proteins"/>
    <property type="match status" value="1"/>
</dbReference>
<reference evidence="5 6" key="1">
    <citation type="journal article" date="2017" name="Antonie Van Leeuwenhoek">
        <title>Rhizobium rhizosphaerae sp. nov., a novel species isolated from rice rhizosphere.</title>
        <authorList>
            <person name="Zhao J.J."/>
            <person name="Zhang J."/>
            <person name="Zhang R.J."/>
            <person name="Zhang C.W."/>
            <person name="Yin H.Q."/>
            <person name="Zhang X.X."/>
        </authorList>
    </citation>
    <scope>NUCLEOTIDE SEQUENCE [LARGE SCALE GENOMIC DNA]</scope>
    <source>
        <strain evidence="5 6">E3</strain>
    </source>
</reference>
<dbReference type="GO" id="GO:0005829">
    <property type="term" value="C:cytosol"/>
    <property type="evidence" value="ECO:0007669"/>
    <property type="project" value="UniProtKB-ARBA"/>
</dbReference>
<dbReference type="InterPro" id="IPR008613">
    <property type="entry name" value="Excalibur_Ca-bd_domain"/>
</dbReference>
<name>K6YDD1_9ALTE</name>
<keyword evidence="3" id="KW-0812">Transmembrane</keyword>
<feature type="transmembrane region" description="Helical" evidence="3">
    <location>
        <begin position="81"/>
        <end position="99"/>
    </location>
</feature>
<protein>
    <recommendedName>
        <fullName evidence="4">CSD domain-containing protein</fullName>
    </recommendedName>
</protein>
<dbReference type="SMART" id="SM00357">
    <property type="entry name" value="CSP"/>
    <property type="match status" value="1"/>
</dbReference>
<dbReference type="Pfam" id="PF00313">
    <property type="entry name" value="CSD"/>
    <property type="match status" value="1"/>
</dbReference>
<proteinExistence type="predicted"/>
<dbReference type="InterPro" id="IPR012340">
    <property type="entry name" value="NA-bd_OB-fold"/>
</dbReference>
<dbReference type="OrthoDB" id="72963at2"/>
<evidence type="ECO:0000256" key="3">
    <source>
        <dbReference type="SAM" id="Phobius"/>
    </source>
</evidence>
<dbReference type="EMBL" id="BAEN01000068">
    <property type="protein sequence ID" value="GAC16207.1"/>
    <property type="molecule type" value="Genomic_DNA"/>
</dbReference>
<comment type="subcellular location">
    <subcellularLocation>
        <location evidence="2">Cytoplasm</location>
    </subcellularLocation>
</comment>
<dbReference type="Gene3D" id="2.40.50.140">
    <property type="entry name" value="Nucleic acid-binding proteins"/>
    <property type="match status" value="1"/>
</dbReference>
<dbReference type="RefSeq" id="WP_008846009.1">
    <property type="nucleotide sequence ID" value="NZ_BAEN01000068.1"/>
</dbReference>
<dbReference type="GO" id="GO:0003730">
    <property type="term" value="F:mRNA 3'-UTR binding"/>
    <property type="evidence" value="ECO:0007669"/>
    <property type="project" value="TreeGrafter"/>
</dbReference>
<dbReference type="AlphaFoldDB" id="K6YDD1"/>
<keyword evidence="6" id="KW-1185">Reference proteome</keyword>
<dbReference type="STRING" id="1127673.GLIP_3596"/>
<comment type="caution">
    <text evidence="5">The sequence shown here is derived from an EMBL/GenBank/DDBJ whole genome shotgun (WGS) entry which is preliminary data.</text>
</comment>